<evidence type="ECO:0000259" key="2">
    <source>
        <dbReference type="Pfam" id="PF13628"/>
    </source>
</evidence>
<dbReference type="InterPro" id="IPR012347">
    <property type="entry name" value="Ferritin-like"/>
</dbReference>
<gene>
    <name evidence="3" type="ORF">D3870_00750</name>
</gene>
<dbReference type="Gene3D" id="1.20.1260.10">
    <property type="match status" value="1"/>
</dbReference>
<reference evidence="3 4" key="1">
    <citation type="submission" date="2018-09" db="EMBL/GenBank/DDBJ databases">
        <authorList>
            <person name="Zhu H."/>
        </authorList>
    </citation>
    <scope>NUCLEOTIDE SEQUENCE [LARGE SCALE GENOMIC DNA]</scope>
    <source>
        <strain evidence="3 4">K2R10-39</strain>
    </source>
</reference>
<keyword evidence="4" id="KW-1185">Reference proteome</keyword>
<organism evidence="3 4">
    <name type="scientific">Noviherbaspirillum cavernae</name>
    <dbReference type="NCBI Taxonomy" id="2320862"/>
    <lineage>
        <taxon>Bacteria</taxon>
        <taxon>Pseudomonadati</taxon>
        <taxon>Pseudomonadota</taxon>
        <taxon>Betaproteobacteria</taxon>
        <taxon>Burkholderiales</taxon>
        <taxon>Oxalobacteraceae</taxon>
        <taxon>Noviherbaspirillum</taxon>
    </lineage>
</organism>
<protein>
    <submittedName>
        <fullName evidence="3">DUF4142 domain-containing protein</fullName>
    </submittedName>
</protein>
<dbReference type="AlphaFoldDB" id="A0A418X5N3"/>
<sequence length="152" mass="15975">MRAMAHVNLAEIEAGKMAQSKSKNQQILRYSQQMIDDHTKAQGELQSLADAKGMNLPSAPDKKRQDMLKKLGALSGAAFDSAYMAQGGVNSHKESHEMLQAAQTRATDPELKALAGKALPTVDQHLKMAQDVKSGKGGGATVSGASGSSGVQ</sequence>
<dbReference type="Proteomes" id="UP000285190">
    <property type="component" value="Unassembled WGS sequence"/>
</dbReference>
<dbReference type="EMBL" id="QYUN01000002">
    <property type="protein sequence ID" value="RJG07740.1"/>
    <property type="molecule type" value="Genomic_DNA"/>
</dbReference>
<name>A0A418X5N3_9BURK</name>
<accession>A0A418X5N3</accession>
<dbReference type="InterPro" id="IPR025419">
    <property type="entry name" value="DUF4142"/>
</dbReference>
<feature type="compositionally biased region" description="Basic and acidic residues" evidence="1">
    <location>
        <begin position="125"/>
        <end position="134"/>
    </location>
</feature>
<proteinExistence type="predicted"/>
<feature type="domain" description="DUF4142" evidence="2">
    <location>
        <begin position="2"/>
        <end position="131"/>
    </location>
</feature>
<evidence type="ECO:0000313" key="4">
    <source>
        <dbReference type="Proteomes" id="UP000285190"/>
    </source>
</evidence>
<dbReference type="Pfam" id="PF13628">
    <property type="entry name" value="DUF4142"/>
    <property type="match status" value="1"/>
</dbReference>
<dbReference type="PANTHER" id="PTHR38593">
    <property type="entry name" value="BLR2558 PROTEIN"/>
    <property type="match status" value="1"/>
</dbReference>
<feature type="compositionally biased region" description="Low complexity" evidence="1">
    <location>
        <begin position="142"/>
        <end position="152"/>
    </location>
</feature>
<comment type="caution">
    <text evidence="3">The sequence shown here is derived from an EMBL/GenBank/DDBJ whole genome shotgun (WGS) entry which is preliminary data.</text>
</comment>
<dbReference type="OrthoDB" id="118677at2"/>
<evidence type="ECO:0000256" key="1">
    <source>
        <dbReference type="SAM" id="MobiDB-lite"/>
    </source>
</evidence>
<feature type="region of interest" description="Disordered" evidence="1">
    <location>
        <begin position="125"/>
        <end position="152"/>
    </location>
</feature>
<dbReference type="PANTHER" id="PTHR38593:SF1">
    <property type="entry name" value="BLR2558 PROTEIN"/>
    <property type="match status" value="1"/>
</dbReference>
<evidence type="ECO:0000313" key="3">
    <source>
        <dbReference type="EMBL" id="RJG07740.1"/>
    </source>
</evidence>